<evidence type="ECO:0000256" key="1">
    <source>
        <dbReference type="PROSITE-ProRule" id="PRU00221"/>
    </source>
</evidence>
<comment type="caution">
    <text evidence="2">The sequence shown here is derived from an EMBL/GenBank/DDBJ whole genome shotgun (WGS) entry which is preliminary data.</text>
</comment>
<organism evidence="2 3">
    <name type="scientific">Lymnaea stagnalis</name>
    <name type="common">Great pond snail</name>
    <name type="synonym">Helix stagnalis</name>
    <dbReference type="NCBI Taxonomy" id="6523"/>
    <lineage>
        <taxon>Eukaryota</taxon>
        <taxon>Metazoa</taxon>
        <taxon>Spiralia</taxon>
        <taxon>Lophotrochozoa</taxon>
        <taxon>Mollusca</taxon>
        <taxon>Gastropoda</taxon>
        <taxon>Heterobranchia</taxon>
        <taxon>Euthyneura</taxon>
        <taxon>Panpulmonata</taxon>
        <taxon>Hygrophila</taxon>
        <taxon>Lymnaeoidea</taxon>
        <taxon>Lymnaeidae</taxon>
        <taxon>Lymnaea</taxon>
    </lineage>
</organism>
<dbReference type="PROSITE" id="PS50082">
    <property type="entry name" value="WD_REPEATS_2"/>
    <property type="match status" value="1"/>
</dbReference>
<dbReference type="AlphaFoldDB" id="A0AAV2HDW2"/>
<dbReference type="InterPro" id="IPR001680">
    <property type="entry name" value="WD40_rpt"/>
</dbReference>
<accession>A0AAV2HDW2</accession>
<keyword evidence="1" id="KW-0853">WD repeat</keyword>
<dbReference type="Proteomes" id="UP001497497">
    <property type="component" value="Unassembled WGS sequence"/>
</dbReference>
<reference evidence="2 3" key="1">
    <citation type="submission" date="2024-04" db="EMBL/GenBank/DDBJ databases">
        <authorList>
            <consortium name="Genoscope - CEA"/>
            <person name="William W."/>
        </authorList>
    </citation>
    <scope>NUCLEOTIDE SEQUENCE [LARGE SCALE GENOMIC DNA]</scope>
</reference>
<keyword evidence="3" id="KW-1185">Reference proteome</keyword>
<feature type="non-terminal residue" evidence="2">
    <location>
        <position position="1"/>
    </location>
</feature>
<sequence length="71" mass="7502">GLTSHPDRPFLLASSSRDSTVRLWSITSLVQPIELHILAGRPWAEMGAVGAAPSGALSTNVLAGRTSKDLY</sequence>
<dbReference type="InterPro" id="IPR015943">
    <property type="entry name" value="WD40/YVTN_repeat-like_dom_sf"/>
</dbReference>
<proteinExistence type="predicted"/>
<dbReference type="PANTHER" id="PTHR44464:SF1">
    <property type="entry name" value="WD REPEAT-CONTAINING PROTEIN 17"/>
    <property type="match status" value="1"/>
</dbReference>
<name>A0AAV2HDW2_LYMST</name>
<evidence type="ECO:0000313" key="3">
    <source>
        <dbReference type="Proteomes" id="UP001497497"/>
    </source>
</evidence>
<dbReference type="PANTHER" id="PTHR44464">
    <property type="entry name" value="WD REPEAT-CONTAINING PROTEIN 17"/>
    <property type="match status" value="1"/>
</dbReference>
<gene>
    <name evidence="2" type="ORF">GSLYS_00005034001</name>
</gene>
<protein>
    <submittedName>
        <fullName evidence="2">Uncharacterized protein</fullName>
    </submittedName>
</protein>
<feature type="non-terminal residue" evidence="2">
    <location>
        <position position="71"/>
    </location>
</feature>
<evidence type="ECO:0000313" key="2">
    <source>
        <dbReference type="EMBL" id="CAL1530909.1"/>
    </source>
</evidence>
<dbReference type="EMBL" id="CAXITT010000077">
    <property type="protein sequence ID" value="CAL1530909.1"/>
    <property type="molecule type" value="Genomic_DNA"/>
</dbReference>
<dbReference type="Gene3D" id="2.130.10.10">
    <property type="entry name" value="YVTN repeat-like/Quinoprotein amine dehydrogenase"/>
    <property type="match status" value="1"/>
</dbReference>
<feature type="repeat" description="WD" evidence="1">
    <location>
        <begin position="1"/>
        <end position="28"/>
    </location>
</feature>